<sequence length="178" mass="20391">MIPRRDNTSFGGEIKSAAFIGDSDILLGTSLELLSAAAEIKRLQQQVHQSEALFNEYRVWYEQHEATLGNPVSDDKPKPLTIQEILKEESQIQGLFEYYTGFKFSRFQALLDVLTIQAPQHHNNRKDIVNMECEDKLLLSMIRLRHNFGLKDLAFRFAISTQAVICRTGCEPLAYRET</sequence>
<organism evidence="2 3">
    <name type="scientific">Mizuhopecten yessoensis</name>
    <name type="common">Japanese scallop</name>
    <name type="synonym">Patinopecten yessoensis</name>
    <dbReference type="NCBI Taxonomy" id="6573"/>
    <lineage>
        <taxon>Eukaryota</taxon>
        <taxon>Metazoa</taxon>
        <taxon>Spiralia</taxon>
        <taxon>Lophotrochozoa</taxon>
        <taxon>Mollusca</taxon>
        <taxon>Bivalvia</taxon>
        <taxon>Autobranchia</taxon>
        <taxon>Pteriomorphia</taxon>
        <taxon>Pectinida</taxon>
        <taxon>Pectinoidea</taxon>
        <taxon>Pectinidae</taxon>
        <taxon>Mizuhopecten</taxon>
    </lineage>
</organism>
<dbReference type="Proteomes" id="UP000242188">
    <property type="component" value="Unassembled WGS sequence"/>
</dbReference>
<protein>
    <recommendedName>
        <fullName evidence="1">Transposase Helix-turn-helix domain-containing protein</fullName>
    </recommendedName>
</protein>
<comment type="caution">
    <text evidence="2">The sequence shown here is derived from an EMBL/GenBank/DDBJ whole genome shotgun (WGS) entry which is preliminary data.</text>
</comment>
<dbReference type="AlphaFoldDB" id="A0A210QG29"/>
<evidence type="ECO:0000259" key="1">
    <source>
        <dbReference type="Pfam" id="PF13613"/>
    </source>
</evidence>
<keyword evidence="3" id="KW-1185">Reference proteome</keyword>
<evidence type="ECO:0000313" key="3">
    <source>
        <dbReference type="Proteomes" id="UP000242188"/>
    </source>
</evidence>
<dbReference type="EMBL" id="NEDP02003819">
    <property type="protein sequence ID" value="OWF47713.1"/>
    <property type="molecule type" value="Genomic_DNA"/>
</dbReference>
<dbReference type="Pfam" id="PF13613">
    <property type="entry name" value="HTH_Tnp_4"/>
    <property type="match status" value="1"/>
</dbReference>
<accession>A0A210QG29</accession>
<reference evidence="2 3" key="1">
    <citation type="journal article" date="2017" name="Nat. Ecol. Evol.">
        <title>Scallop genome provides insights into evolution of bilaterian karyotype and development.</title>
        <authorList>
            <person name="Wang S."/>
            <person name="Zhang J."/>
            <person name="Jiao W."/>
            <person name="Li J."/>
            <person name="Xun X."/>
            <person name="Sun Y."/>
            <person name="Guo X."/>
            <person name="Huan P."/>
            <person name="Dong B."/>
            <person name="Zhang L."/>
            <person name="Hu X."/>
            <person name="Sun X."/>
            <person name="Wang J."/>
            <person name="Zhao C."/>
            <person name="Wang Y."/>
            <person name="Wang D."/>
            <person name="Huang X."/>
            <person name="Wang R."/>
            <person name="Lv J."/>
            <person name="Li Y."/>
            <person name="Zhang Z."/>
            <person name="Liu B."/>
            <person name="Lu W."/>
            <person name="Hui Y."/>
            <person name="Liang J."/>
            <person name="Zhou Z."/>
            <person name="Hou R."/>
            <person name="Li X."/>
            <person name="Liu Y."/>
            <person name="Li H."/>
            <person name="Ning X."/>
            <person name="Lin Y."/>
            <person name="Zhao L."/>
            <person name="Xing Q."/>
            <person name="Dou J."/>
            <person name="Li Y."/>
            <person name="Mao J."/>
            <person name="Guo H."/>
            <person name="Dou H."/>
            <person name="Li T."/>
            <person name="Mu C."/>
            <person name="Jiang W."/>
            <person name="Fu Q."/>
            <person name="Fu X."/>
            <person name="Miao Y."/>
            <person name="Liu J."/>
            <person name="Yu Q."/>
            <person name="Li R."/>
            <person name="Liao H."/>
            <person name="Li X."/>
            <person name="Kong Y."/>
            <person name="Jiang Z."/>
            <person name="Chourrout D."/>
            <person name="Li R."/>
            <person name="Bao Z."/>
        </authorList>
    </citation>
    <scope>NUCLEOTIDE SEQUENCE [LARGE SCALE GENOMIC DNA]</scope>
    <source>
        <strain evidence="2 3">PY_sf001</strain>
    </source>
</reference>
<evidence type="ECO:0000313" key="2">
    <source>
        <dbReference type="EMBL" id="OWF47713.1"/>
    </source>
</evidence>
<proteinExistence type="predicted"/>
<name>A0A210QG29_MIZYE</name>
<feature type="domain" description="Transposase Helix-turn-helix" evidence="1">
    <location>
        <begin position="131"/>
        <end position="164"/>
    </location>
</feature>
<dbReference type="InterPro" id="IPR027805">
    <property type="entry name" value="Transposase_HTH_dom"/>
</dbReference>
<gene>
    <name evidence="2" type="ORF">KP79_PYT19354</name>
</gene>